<comment type="similarity">
    <text evidence="1 4">Belongs to the pseudouridine synthase TruD family.</text>
</comment>
<dbReference type="Pfam" id="PF01142">
    <property type="entry name" value="TruD"/>
    <property type="match status" value="1"/>
</dbReference>
<evidence type="ECO:0000256" key="2">
    <source>
        <dbReference type="ARBA" id="ARBA00022694"/>
    </source>
</evidence>
<dbReference type="AlphaFoldDB" id="A0A7D5T597"/>
<gene>
    <name evidence="4 6" type="primary">truD</name>
    <name evidence="6" type="ORF">HZS55_08940</name>
</gene>
<dbReference type="PROSITE" id="PS01268">
    <property type="entry name" value="UPF0024"/>
    <property type="match status" value="1"/>
</dbReference>
<protein>
    <recommendedName>
        <fullName evidence="4">Probable tRNA pseudouridine synthase D</fullName>
        <ecNumber evidence="4">5.4.99.27</ecNumber>
    </recommendedName>
    <alternativeName>
        <fullName evidence="4">tRNA pseudouridine(13) synthase</fullName>
    </alternativeName>
    <alternativeName>
        <fullName evidence="4">tRNA pseudouridylate synthase D</fullName>
    </alternativeName>
    <alternativeName>
        <fullName evidence="4">tRNA-uridine isomerase D</fullName>
    </alternativeName>
</protein>
<feature type="domain" description="TRUD" evidence="5">
    <location>
        <begin position="187"/>
        <end position="427"/>
    </location>
</feature>
<keyword evidence="2 4" id="KW-0819">tRNA processing</keyword>
<dbReference type="OrthoDB" id="1798at2157"/>
<dbReference type="Gene3D" id="3.30.70.3160">
    <property type="match status" value="1"/>
</dbReference>
<comment type="catalytic activity">
    <reaction evidence="4">
        <text>uridine(13) in tRNA = pseudouridine(13) in tRNA</text>
        <dbReference type="Rhea" id="RHEA:42540"/>
        <dbReference type="Rhea" id="RHEA-COMP:10105"/>
        <dbReference type="Rhea" id="RHEA-COMP:10106"/>
        <dbReference type="ChEBI" id="CHEBI:65314"/>
        <dbReference type="ChEBI" id="CHEBI:65315"/>
        <dbReference type="EC" id="5.4.99.27"/>
    </reaction>
</comment>
<dbReference type="InterPro" id="IPR020103">
    <property type="entry name" value="PsdUridine_synth_cat_dom_sf"/>
</dbReference>
<proteinExistence type="inferred from homology"/>
<dbReference type="PANTHER" id="PTHR13326:SF21">
    <property type="entry name" value="PSEUDOURIDYLATE SYNTHASE PUS7L"/>
    <property type="match status" value="1"/>
</dbReference>
<dbReference type="NCBIfam" id="NF002158">
    <property type="entry name" value="PRK00984.2-3"/>
    <property type="match status" value="1"/>
</dbReference>
<dbReference type="InterPro" id="IPR020119">
    <property type="entry name" value="PsdUridine_synth_TruD_CS"/>
</dbReference>
<dbReference type="EC" id="5.4.99.27" evidence="4"/>
<reference evidence="6 7" key="1">
    <citation type="submission" date="2020-07" db="EMBL/GenBank/DDBJ databases">
        <title>Halosimplex pelagicum sp. nov. and Halosimplex rubrum sp. nov., isolated from salted brown alga Laminaria, and emended description of the genus Halosimplex.</title>
        <authorList>
            <person name="Cui H."/>
        </authorList>
    </citation>
    <scope>NUCLEOTIDE SEQUENCE [LARGE SCALE GENOMIC DNA]</scope>
    <source>
        <strain evidence="6 7">R27</strain>
    </source>
</reference>
<dbReference type="PROSITE" id="PS50984">
    <property type="entry name" value="TRUD"/>
    <property type="match status" value="1"/>
</dbReference>
<keyword evidence="7" id="KW-1185">Reference proteome</keyword>
<dbReference type="InterPro" id="IPR001656">
    <property type="entry name" value="PsdUridine_synth_TruD"/>
</dbReference>
<evidence type="ECO:0000313" key="7">
    <source>
        <dbReference type="Proteomes" id="UP000509667"/>
    </source>
</evidence>
<evidence type="ECO:0000313" key="6">
    <source>
        <dbReference type="EMBL" id="QLH77413.1"/>
    </source>
</evidence>
<keyword evidence="3 4" id="KW-0413">Isomerase</keyword>
<dbReference type="PIRSF" id="PIRSF037016">
    <property type="entry name" value="Pseudouridin_synth_euk_prd"/>
    <property type="match status" value="1"/>
</dbReference>
<accession>A0A7D5T597</accession>
<dbReference type="Gene3D" id="1.10.1510.30">
    <property type="match status" value="1"/>
</dbReference>
<name>A0A7D5T597_9EURY</name>
<dbReference type="InterPro" id="IPR042214">
    <property type="entry name" value="TruD_catalytic"/>
</dbReference>
<dbReference type="GO" id="GO:0031119">
    <property type="term" value="P:tRNA pseudouridine synthesis"/>
    <property type="evidence" value="ECO:0007669"/>
    <property type="project" value="UniProtKB-UniRule"/>
</dbReference>
<dbReference type="InterPro" id="IPR011760">
    <property type="entry name" value="PsdUridine_synth_TruD_insert"/>
</dbReference>
<dbReference type="RefSeq" id="WP_179911341.1">
    <property type="nucleotide sequence ID" value="NZ_CP058910.1"/>
</dbReference>
<dbReference type="Proteomes" id="UP000509667">
    <property type="component" value="Chromosome"/>
</dbReference>
<sequence length="476" mass="52382">MREAHPVERAVGMAHYVSDAPGVGGRLREAPEDFRVTEVEAFDAEPLDADAGAYPNVLARVTLRGWDTNDFASDLSDRLGISRERVSWAGTKDKHAVTTQLFSVGKGDPEELRAVEIRDAEVELLGRTGRPVLFGDLAGNAFEITVCGVDEPEHADATTADLVAFASGGDTREPAAETDADEPATVGVPNYFGQQRFGSKRPVTHEVGLEILRGNWKGAVLAYVGNPAEREPESTQEARRYVQETEDWAGALDRLPKRLGFERSMCHRLVERRDRLGSEDGDLGDEDYRAALEAVPSNLQRLFVNAAQSYAFNRMLSERLERGLPFHEPVAGDVVCFADPDAPEGVALPDTDRTQRVTEDRVRTVRRHCERGRAFVTAPLVGTETDLADGEVGEIEREVLDELDLDPGDFDLPGEFESTGTRRAILVRTDLSVDRAAPDRDGDDASDALTFEFTLPKGSYATVVLREYLKRDPDDL</sequence>
<dbReference type="KEGG" id="hrr:HZS55_08940"/>
<dbReference type="HAMAP" id="MF_01082">
    <property type="entry name" value="TruD"/>
    <property type="match status" value="1"/>
</dbReference>
<feature type="active site" description="Nucleophile" evidence="4">
    <location>
        <position position="93"/>
    </location>
</feature>
<dbReference type="EMBL" id="CP058910">
    <property type="protein sequence ID" value="QLH77413.1"/>
    <property type="molecule type" value="Genomic_DNA"/>
</dbReference>
<dbReference type="PANTHER" id="PTHR13326">
    <property type="entry name" value="TRNA PSEUDOURIDINE SYNTHASE D"/>
    <property type="match status" value="1"/>
</dbReference>
<comment type="function">
    <text evidence="4">Could be responsible for synthesis of pseudouridine from uracil-13 in transfer RNAs.</text>
</comment>
<dbReference type="GO" id="GO:0160150">
    <property type="term" value="F:tRNA pseudouridine(13) synthase activity"/>
    <property type="evidence" value="ECO:0007669"/>
    <property type="project" value="UniProtKB-EC"/>
</dbReference>
<dbReference type="GO" id="GO:0003723">
    <property type="term" value="F:RNA binding"/>
    <property type="evidence" value="ECO:0007669"/>
    <property type="project" value="InterPro"/>
</dbReference>
<evidence type="ECO:0000256" key="1">
    <source>
        <dbReference type="ARBA" id="ARBA00007953"/>
    </source>
</evidence>
<evidence type="ECO:0000259" key="5">
    <source>
        <dbReference type="PROSITE" id="PS50984"/>
    </source>
</evidence>
<dbReference type="SUPFAM" id="SSF55120">
    <property type="entry name" value="Pseudouridine synthase"/>
    <property type="match status" value="1"/>
</dbReference>
<dbReference type="NCBIfam" id="TIGR00094">
    <property type="entry name" value="tRNA_TruD_broad"/>
    <property type="match status" value="1"/>
</dbReference>
<organism evidence="6 7">
    <name type="scientific">Halosimplex rubrum</name>
    <dbReference type="NCBI Taxonomy" id="869889"/>
    <lineage>
        <taxon>Archaea</taxon>
        <taxon>Methanobacteriati</taxon>
        <taxon>Methanobacteriota</taxon>
        <taxon>Stenosarchaea group</taxon>
        <taxon>Halobacteria</taxon>
        <taxon>Halobacteriales</taxon>
        <taxon>Haloarculaceae</taxon>
        <taxon>Halosimplex</taxon>
    </lineage>
</organism>
<evidence type="ECO:0000256" key="4">
    <source>
        <dbReference type="HAMAP-Rule" id="MF_01082"/>
    </source>
</evidence>
<dbReference type="Gene3D" id="3.30.2350.20">
    <property type="entry name" value="TruD, catalytic domain"/>
    <property type="match status" value="1"/>
</dbReference>
<dbReference type="GeneID" id="56077985"/>
<evidence type="ECO:0000256" key="3">
    <source>
        <dbReference type="ARBA" id="ARBA00023235"/>
    </source>
</evidence>